<organism evidence="2">
    <name type="scientific">Lepeophtheirus salmonis</name>
    <name type="common">Salmon louse</name>
    <name type="synonym">Caligus salmonis</name>
    <dbReference type="NCBI Taxonomy" id="72036"/>
    <lineage>
        <taxon>Eukaryota</taxon>
        <taxon>Metazoa</taxon>
        <taxon>Ecdysozoa</taxon>
        <taxon>Arthropoda</taxon>
        <taxon>Crustacea</taxon>
        <taxon>Multicrustacea</taxon>
        <taxon>Hexanauplia</taxon>
        <taxon>Copepoda</taxon>
        <taxon>Siphonostomatoida</taxon>
        <taxon>Caligidae</taxon>
        <taxon>Lepeophtheirus</taxon>
    </lineage>
</organism>
<accession>A0A0K2U1Z1</accession>
<proteinExistence type="predicted"/>
<sequence length="48" mass="5630">MVLLSIYIVNLLRIFYFKICFSTLTIPRLYIKGVRKGWARGSFSTQSK</sequence>
<keyword evidence="1" id="KW-0812">Transmembrane</keyword>
<name>A0A0K2U1Z1_LEPSM</name>
<protein>
    <submittedName>
        <fullName evidence="2">Uncharacterized protein</fullName>
    </submittedName>
</protein>
<reference evidence="2" key="1">
    <citation type="submission" date="2014-05" db="EMBL/GenBank/DDBJ databases">
        <authorList>
            <person name="Chronopoulou M."/>
        </authorList>
    </citation>
    <scope>NUCLEOTIDE SEQUENCE</scope>
    <source>
        <tissue evidence="2">Whole organism</tissue>
    </source>
</reference>
<feature type="transmembrane region" description="Helical" evidence="1">
    <location>
        <begin position="6"/>
        <end position="26"/>
    </location>
</feature>
<dbReference type="AlphaFoldDB" id="A0A0K2U1Z1"/>
<dbReference type="EMBL" id="HACA01014586">
    <property type="protein sequence ID" value="CDW31947.1"/>
    <property type="molecule type" value="Transcribed_RNA"/>
</dbReference>
<evidence type="ECO:0000313" key="2">
    <source>
        <dbReference type="EMBL" id="CDW31947.1"/>
    </source>
</evidence>
<evidence type="ECO:0000256" key="1">
    <source>
        <dbReference type="SAM" id="Phobius"/>
    </source>
</evidence>
<keyword evidence="1" id="KW-0472">Membrane</keyword>
<keyword evidence="1" id="KW-1133">Transmembrane helix</keyword>